<feature type="region of interest" description="Disordered" evidence="4">
    <location>
        <begin position="236"/>
        <end position="259"/>
    </location>
</feature>
<dbReference type="GO" id="GO:0009307">
    <property type="term" value="P:DNA restriction-modification system"/>
    <property type="evidence" value="ECO:0007669"/>
    <property type="project" value="UniProtKB-KW"/>
</dbReference>
<dbReference type="Gene3D" id="3.90.220.20">
    <property type="entry name" value="DNA methylase specificity domains"/>
    <property type="match status" value="2"/>
</dbReference>
<dbReference type="InterPro" id="IPR000055">
    <property type="entry name" value="Restrct_endonuc_typeI_TRD"/>
</dbReference>
<keyword evidence="6" id="KW-0540">Nuclease</keyword>
<evidence type="ECO:0000313" key="6">
    <source>
        <dbReference type="EMBL" id="MBB1485063.1"/>
    </source>
</evidence>
<dbReference type="PANTHER" id="PTHR43140">
    <property type="entry name" value="TYPE-1 RESTRICTION ENZYME ECOKI SPECIFICITY PROTEIN"/>
    <property type="match status" value="1"/>
</dbReference>
<name>A0A839IIB3_9GAMM</name>
<accession>A0A839IIB3</accession>
<keyword evidence="3" id="KW-0238">DNA-binding</keyword>
<dbReference type="AlphaFoldDB" id="A0A839IIB3"/>
<protein>
    <submittedName>
        <fullName evidence="6">Restriction endonuclease subunit S</fullName>
    </submittedName>
</protein>
<dbReference type="InterPro" id="IPR044946">
    <property type="entry name" value="Restrct_endonuc_typeI_TRD_sf"/>
</dbReference>
<dbReference type="PANTHER" id="PTHR43140:SF1">
    <property type="entry name" value="TYPE I RESTRICTION ENZYME ECOKI SPECIFICITY SUBUNIT"/>
    <property type="match status" value="1"/>
</dbReference>
<dbReference type="SUPFAM" id="SSF116734">
    <property type="entry name" value="DNA methylase specificity domain"/>
    <property type="match status" value="2"/>
</dbReference>
<evidence type="ECO:0000313" key="7">
    <source>
        <dbReference type="Proteomes" id="UP000565262"/>
    </source>
</evidence>
<keyword evidence="7" id="KW-1185">Reference proteome</keyword>
<evidence type="ECO:0000259" key="5">
    <source>
        <dbReference type="Pfam" id="PF01420"/>
    </source>
</evidence>
<proteinExistence type="inferred from homology"/>
<gene>
    <name evidence="6" type="ORF">H4O21_00330</name>
</gene>
<dbReference type="GO" id="GO:0003677">
    <property type="term" value="F:DNA binding"/>
    <property type="evidence" value="ECO:0007669"/>
    <property type="project" value="UniProtKB-KW"/>
</dbReference>
<dbReference type="InterPro" id="IPR051212">
    <property type="entry name" value="Type-I_RE_S_subunit"/>
</dbReference>
<evidence type="ECO:0000256" key="4">
    <source>
        <dbReference type="SAM" id="MobiDB-lite"/>
    </source>
</evidence>
<evidence type="ECO:0000256" key="2">
    <source>
        <dbReference type="ARBA" id="ARBA00022747"/>
    </source>
</evidence>
<keyword evidence="6" id="KW-0378">Hydrolase</keyword>
<dbReference type="Pfam" id="PF01420">
    <property type="entry name" value="Methylase_S"/>
    <property type="match status" value="2"/>
</dbReference>
<dbReference type="Proteomes" id="UP000565262">
    <property type="component" value="Unassembled WGS sequence"/>
</dbReference>
<feature type="domain" description="Type I restriction modification DNA specificity" evidence="5">
    <location>
        <begin position="10"/>
        <end position="163"/>
    </location>
</feature>
<dbReference type="GO" id="GO:0004519">
    <property type="term" value="F:endonuclease activity"/>
    <property type="evidence" value="ECO:0007669"/>
    <property type="project" value="UniProtKB-KW"/>
</dbReference>
<organism evidence="6 7">
    <name type="scientific">Oceanospirillum sediminis</name>
    <dbReference type="NCBI Taxonomy" id="2760088"/>
    <lineage>
        <taxon>Bacteria</taxon>
        <taxon>Pseudomonadati</taxon>
        <taxon>Pseudomonadota</taxon>
        <taxon>Gammaproteobacteria</taxon>
        <taxon>Oceanospirillales</taxon>
        <taxon>Oceanospirillaceae</taxon>
        <taxon>Oceanospirillum</taxon>
    </lineage>
</organism>
<feature type="domain" description="Type I restriction modification DNA specificity" evidence="5">
    <location>
        <begin position="361"/>
        <end position="436"/>
    </location>
</feature>
<dbReference type="EMBL" id="JACJFM010000001">
    <property type="protein sequence ID" value="MBB1485063.1"/>
    <property type="molecule type" value="Genomic_DNA"/>
</dbReference>
<comment type="similarity">
    <text evidence="1">Belongs to the type-I restriction system S methylase family.</text>
</comment>
<sequence length="517" mass="58688">MMYSSRFDCPDGWEAIDFSDAVTVVSTNKKKINQKQYLENGLYPVIDQGSSFIGGYSNDSDKVIKGNYPLIIFGDHTRCVKLIKSAFIAGADGVKVLEPKGFITPKLLEYFSHHLASCIKDKGYARHYQWLSKETIGIPPLNEQHRIVAKIEELFSELDKGIESLTTAKAQLQVYRQSLLKHAFEGKLTEQWRKDHQDELESSDELLACIQDEREASYQQQVADWQVAVKLWEENRKEENKPSKPKKVKRPNSITEEQLRNLPPLPKGWVWVTPQDICSDEPHSIGIGPFGSNLKVSDYTESGVPLVFVRNITKNNFTDNLHYITAEKYKELEAHSVKPLDILVTKMGDPPGDAEIYPAGKEKAILTADCLKFRVWPKFCSNLFYKHCINSVLIKKQLGFITKGVAQKKISVSRFNTVFFPMPSKEEQHEIASLVESKLEGINRFEVELEYNIKKSEALRKSILKKAFSGQLVPQDPDDEPASELLKRIAVEKAELEAQAKQEKAASRKPRKKTTAA</sequence>
<keyword evidence="6" id="KW-0255">Endonuclease</keyword>
<reference evidence="6 7" key="1">
    <citation type="submission" date="2020-08" db="EMBL/GenBank/DDBJ databases">
        <title>Oceanospirillum sp. nov. isolated from marine sediment.</title>
        <authorList>
            <person name="Ji X."/>
        </authorList>
    </citation>
    <scope>NUCLEOTIDE SEQUENCE [LARGE SCALE GENOMIC DNA]</scope>
    <source>
        <strain evidence="6 7">D5</strain>
    </source>
</reference>
<evidence type="ECO:0000256" key="3">
    <source>
        <dbReference type="ARBA" id="ARBA00023125"/>
    </source>
</evidence>
<keyword evidence="2" id="KW-0680">Restriction system</keyword>
<comment type="caution">
    <text evidence="6">The sequence shown here is derived from an EMBL/GenBank/DDBJ whole genome shotgun (WGS) entry which is preliminary data.</text>
</comment>
<evidence type="ECO:0000256" key="1">
    <source>
        <dbReference type="ARBA" id="ARBA00010923"/>
    </source>
</evidence>